<dbReference type="PANTHER" id="PTHR43773:SF1">
    <property type="entry name" value="MAGNESIUM TRANSPORTER MGTE"/>
    <property type="match status" value="1"/>
</dbReference>
<feature type="transmembrane region" description="Helical" evidence="9">
    <location>
        <begin position="392"/>
        <end position="417"/>
    </location>
</feature>
<gene>
    <name evidence="13" type="primary">mgtE</name>
    <name evidence="13" type="ORF">DSM25559_3178</name>
    <name evidence="11" type="ORF">RMR22_01280</name>
    <name evidence="12" type="ORF">RMS29_19595</name>
</gene>
<dbReference type="Pfam" id="PF00571">
    <property type="entry name" value="CBS"/>
    <property type="match status" value="2"/>
</dbReference>
<evidence type="ECO:0000313" key="13">
    <source>
        <dbReference type="EMBL" id="SCX28340.1"/>
    </source>
</evidence>
<dbReference type="InterPro" id="IPR006667">
    <property type="entry name" value="SLC41_membr_dom"/>
</dbReference>
<dbReference type="Pfam" id="PF03448">
    <property type="entry name" value="MgtE_N"/>
    <property type="match status" value="1"/>
</dbReference>
<keyword evidence="5 9" id="KW-0460">Magnesium</keyword>
<dbReference type="GO" id="GO:0005886">
    <property type="term" value="C:plasma membrane"/>
    <property type="evidence" value="ECO:0007669"/>
    <property type="project" value="UniProtKB-SubCell"/>
</dbReference>
<feature type="domain" description="CBS" evidence="10">
    <location>
        <begin position="209"/>
        <end position="265"/>
    </location>
</feature>
<dbReference type="InterPro" id="IPR038076">
    <property type="entry name" value="MgtE_N_sf"/>
</dbReference>
<name>A0A1R3TUV4_9HYPH</name>
<evidence type="ECO:0000256" key="9">
    <source>
        <dbReference type="RuleBase" id="RU362011"/>
    </source>
</evidence>
<dbReference type="GO" id="GO:0015095">
    <property type="term" value="F:magnesium ion transmembrane transporter activity"/>
    <property type="evidence" value="ECO:0007669"/>
    <property type="project" value="UniProtKB-UniRule"/>
</dbReference>
<keyword evidence="7 9" id="KW-0472">Membrane</keyword>
<reference evidence="14" key="1">
    <citation type="submission" date="2016-10" db="EMBL/GenBank/DDBJ databases">
        <authorList>
            <person name="Wibberg D."/>
        </authorList>
    </citation>
    <scope>NUCLEOTIDE SEQUENCE [LARGE SCALE GENOMIC DNA]</scope>
</reference>
<dbReference type="SUPFAM" id="SSF161093">
    <property type="entry name" value="MgtE membrane domain-like"/>
    <property type="match status" value="1"/>
</dbReference>
<comment type="subcellular location">
    <subcellularLocation>
        <location evidence="9">Cell membrane</location>
        <topology evidence="9">Multi-pass membrane protein</topology>
    </subcellularLocation>
    <subcellularLocation>
        <location evidence="1">Membrane</location>
        <topology evidence="1">Multi-pass membrane protein</topology>
    </subcellularLocation>
</comment>
<keyword evidence="15" id="KW-1185">Reference proteome</keyword>
<dbReference type="STRING" id="1907666.DSM25559_3178"/>
<dbReference type="SUPFAM" id="SSF54631">
    <property type="entry name" value="CBS-domain pair"/>
    <property type="match status" value="1"/>
</dbReference>
<dbReference type="InterPro" id="IPR006668">
    <property type="entry name" value="Mg_transptr_MgtE_intracell_dom"/>
</dbReference>
<dbReference type="InterPro" id="IPR036739">
    <property type="entry name" value="SLC41_membr_dom_sf"/>
</dbReference>
<feature type="transmembrane region" description="Helical" evidence="9">
    <location>
        <begin position="290"/>
        <end position="310"/>
    </location>
</feature>
<dbReference type="Proteomes" id="UP001277561">
    <property type="component" value="Unassembled WGS sequence"/>
</dbReference>
<evidence type="ECO:0000256" key="1">
    <source>
        <dbReference type="ARBA" id="ARBA00004141"/>
    </source>
</evidence>
<dbReference type="Gene3D" id="3.10.580.10">
    <property type="entry name" value="CBS-domain"/>
    <property type="match status" value="1"/>
</dbReference>
<dbReference type="SMART" id="SM00116">
    <property type="entry name" value="CBS"/>
    <property type="match status" value="2"/>
</dbReference>
<keyword evidence="4 9" id="KW-0812">Transmembrane</keyword>
<keyword evidence="8" id="KW-0129">CBS domain</keyword>
<dbReference type="PANTHER" id="PTHR43773">
    <property type="entry name" value="MAGNESIUM TRANSPORTER MGTE"/>
    <property type="match status" value="1"/>
</dbReference>
<proteinExistence type="inferred from homology"/>
<dbReference type="SUPFAM" id="SSF158791">
    <property type="entry name" value="MgtE N-terminal domain-like"/>
    <property type="match status" value="1"/>
</dbReference>
<dbReference type="SMART" id="SM00924">
    <property type="entry name" value="MgtE_N"/>
    <property type="match status" value="1"/>
</dbReference>
<feature type="transmembrane region" description="Helical" evidence="9">
    <location>
        <begin position="429"/>
        <end position="452"/>
    </location>
</feature>
<dbReference type="EMBL" id="FMUE01000007">
    <property type="protein sequence ID" value="SCX28340.1"/>
    <property type="molecule type" value="Genomic_DNA"/>
</dbReference>
<comment type="caution">
    <text evidence="9">Lacks conserved residue(s) required for the propagation of feature annotation.</text>
</comment>
<dbReference type="EMBL" id="JAVRAD010000010">
    <property type="protein sequence ID" value="MDX8331434.1"/>
    <property type="molecule type" value="Genomic_DNA"/>
</dbReference>
<dbReference type="Pfam" id="PF01769">
    <property type="entry name" value="MgtE"/>
    <property type="match status" value="1"/>
</dbReference>
<sequence length="456" mass="49827">MADIYAEDGSIRSDFLAMVGASIADRDVLFLRENVARLHESELGDLLESILPEQRHAMVRLLGSDFDMTALTEVDEAIRLDIVDQMPNDQIAAGIGEMDSDDAVYILEDMDREDREDILAQMPFTERVRLLRALDYPESSAGRRMQTEFVAVPPFWTVGQTIDYMREEEELPESFSQIFVIDPTFKLVGALDLDRLLRSKRQVKIETIMHETNHPIAAEMDQEEAAQLFEQYDLLSAAVVDDNGRLVGVLTIDDVVDVMQEEAEEDLLRLGGVGDEELSDSIAVTSRSRVPWLAVNLITAFMAASVIGLFDATIEQIVALAVLMPIVAGMGGNAGSQTMTVSVRALATKNLDIHNAARIIRREAGVGLLNGALFGCAIGIIAGLWFQDVNLGGIIATAMLINMFAAAIAGIIIPLLLDKYGADPAVSSAVFVTAVTDIVGFFSFLGLATWWFGVPI</sequence>
<dbReference type="Gene3D" id="1.25.60.10">
    <property type="entry name" value="MgtE N-terminal domain-like"/>
    <property type="match status" value="1"/>
</dbReference>
<evidence type="ECO:0000256" key="5">
    <source>
        <dbReference type="ARBA" id="ARBA00022842"/>
    </source>
</evidence>
<dbReference type="PROSITE" id="PS51371">
    <property type="entry name" value="CBS"/>
    <property type="match status" value="1"/>
</dbReference>
<keyword evidence="3 9" id="KW-0813">Transport</keyword>
<dbReference type="InterPro" id="IPR046342">
    <property type="entry name" value="CBS_dom_sf"/>
</dbReference>
<comment type="subunit">
    <text evidence="9">Homodimer.</text>
</comment>
<dbReference type="EMBL" id="JAVRAF010000001">
    <property type="protein sequence ID" value="MDX8300864.1"/>
    <property type="molecule type" value="Genomic_DNA"/>
</dbReference>
<keyword evidence="9" id="KW-0479">Metal-binding</keyword>
<accession>A0A1R3TUV4</accession>
<evidence type="ECO:0000256" key="6">
    <source>
        <dbReference type="ARBA" id="ARBA00022989"/>
    </source>
</evidence>
<reference evidence="11 15" key="3">
    <citation type="journal article" date="2023" name="Phytobiomes J">
        <title>Deciphering the key players within the bacterial microbiota associated with aerial crown gall tumors on rhododendron: Insights into the gallobiome.</title>
        <authorList>
            <person name="Kuzmanovic N."/>
            <person name="Nesme J."/>
            <person name="Wolf J."/>
            <person name="Neumann-Schaal M."/>
            <person name="Petersen J."/>
            <person name="Fernandez-Gnecco G."/>
            <person name="Sproeer C."/>
            <person name="Bunk B."/>
            <person name="Overmann J."/>
            <person name="Sorensen S.J."/>
            <person name="Idczak E."/>
            <person name="Smalla K."/>
        </authorList>
    </citation>
    <scope>NUCLEOTIDE SEQUENCE</scope>
    <source>
        <strain evidence="11">Rho-11.1</strain>
        <strain evidence="15">rho-14.1</strain>
        <strain evidence="12">Rho-14.1</strain>
    </source>
</reference>
<keyword evidence="6 9" id="KW-1133">Transmembrane helix</keyword>
<dbReference type="Proteomes" id="UP000187891">
    <property type="component" value="Unassembled WGS sequence"/>
</dbReference>
<dbReference type="NCBIfam" id="TIGR00400">
    <property type="entry name" value="mgtE"/>
    <property type="match status" value="1"/>
</dbReference>
<evidence type="ECO:0000313" key="15">
    <source>
        <dbReference type="Proteomes" id="UP001277561"/>
    </source>
</evidence>
<evidence type="ECO:0000313" key="11">
    <source>
        <dbReference type="EMBL" id="MDX8300864.1"/>
    </source>
</evidence>
<protein>
    <recommendedName>
        <fullName evidence="9">Magnesium transporter MgtE</fullName>
    </recommendedName>
</protein>
<dbReference type="Gene3D" id="1.10.357.20">
    <property type="entry name" value="SLC41 divalent cation transporters, integral membrane domain"/>
    <property type="match status" value="1"/>
</dbReference>
<evidence type="ECO:0000256" key="2">
    <source>
        <dbReference type="ARBA" id="ARBA00009749"/>
    </source>
</evidence>
<dbReference type="InterPro" id="IPR000644">
    <property type="entry name" value="CBS_dom"/>
</dbReference>
<dbReference type="CDD" id="cd04606">
    <property type="entry name" value="CBS_pair_Mg_transporter"/>
    <property type="match status" value="1"/>
</dbReference>
<keyword evidence="9" id="KW-1003">Cell membrane</keyword>
<evidence type="ECO:0000256" key="4">
    <source>
        <dbReference type="ARBA" id="ARBA00022692"/>
    </source>
</evidence>
<dbReference type="InterPro" id="IPR006669">
    <property type="entry name" value="MgtE_transporter"/>
</dbReference>
<dbReference type="AlphaFoldDB" id="A0A1R3TUV4"/>
<evidence type="ECO:0000259" key="10">
    <source>
        <dbReference type="PROSITE" id="PS51371"/>
    </source>
</evidence>
<reference evidence="13" key="2">
    <citation type="submission" date="2016-10" db="EMBL/GenBank/DDBJ databases">
        <authorList>
            <person name="de Groot N.N."/>
        </authorList>
    </citation>
    <scope>NUCLEOTIDE SEQUENCE [LARGE SCALE GENOMIC DNA]</scope>
    <source>
        <strain evidence="13">DSM25559</strain>
    </source>
</reference>
<evidence type="ECO:0000256" key="8">
    <source>
        <dbReference type="PROSITE-ProRule" id="PRU00703"/>
    </source>
</evidence>
<feature type="transmembrane region" description="Helical" evidence="9">
    <location>
        <begin position="368"/>
        <end position="386"/>
    </location>
</feature>
<organism evidence="13 14">
    <name type="scientific">Agrobacterium rosae</name>
    <dbReference type="NCBI Taxonomy" id="1972867"/>
    <lineage>
        <taxon>Bacteria</taxon>
        <taxon>Pseudomonadati</taxon>
        <taxon>Pseudomonadota</taxon>
        <taxon>Alphaproteobacteria</taxon>
        <taxon>Hyphomicrobiales</taxon>
        <taxon>Rhizobiaceae</taxon>
        <taxon>Rhizobium/Agrobacterium group</taxon>
        <taxon>Agrobacterium</taxon>
    </lineage>
</organism>
<dbReference type="GO" id="GO:0046872">
    <property type="term" value="F:metal ion binding"/>
    <property type="evidence" value="ECO:0007669"/>
    <property type="project" value="UniProtKB-KW"/>
</dbReference>
<evidence type="ECO:0000256" key="7">
    <source>
        <dbReference type="ARBA" id="ARBA00023136"/>
    </source>
</evidence>
<evidence type="ECO:0000313" key="14">
    <source>
        <dbReference type="Proteomes" id="UP000187891"/>
    </source>
</evidence>
<evidence type="ECO:0000256" key="3">
    <source>
        <dbReference type="ARBA" id="ARBA00022448"/>
    </source>
</evidence>
<evidence type="ECO:0000313" key="12">
    <source>
        <dbReference type="EMBL" id="MDX8331434.1"/>
    </source>
</evidence>
<comment type="similarity">
    <text evidence="2 9">Belongs to the SLC41A transporter family.</text>
</comment>
<comment type="function">
    <text evidence="9">Acts as a magnesium transporter.</text>
</comment>